<feature type="compositionally biased region" description="Basic residues" evidence="6">
    <location>
        <begin position="744"/>
        <end position="762"/>
    </location>
</feature>
<dbReference type="InterPro" id="IPR055271">
    <property type="entry name" value="NDNF_Fn(III)_1"/>
</dbReference>
<feature type="compositionally biased region" description="Polar residues" evidence="6">
    <location>
        <begin position="168"/>
        <end position="177"/>
    </location>
</feature>
<evidence type="ECO:0000256" key="4">
    <source>
        <dbReference type="ARBA" id="ARBA00022737"/>
    </source>
</evidence>
<evidence type="ECO:0000259" key="8">
    <source>
        <dbReference type="Pfam" id="PF19433"/>
    </source>
</evidence>
<organism evidence="9 10">
    <name type="scientific">Elysia marginata</name>
    <dbReference type="NCBI Taxonomy" id="1093978"/>
    <lineage>
        <taxon>Eukaryota</taxon>
        <taxon>Metazoa</taxon>
        <taxon>Spiralia</taxon>
        <taxon>Lophotrochozoa</taxon>
        <taxon>Mollusca</taxon>
        <taxon>Gastropoda</taxon>
        <taxon>Heterobranchia</taxon>
        <taxon>Euthyneura</taxon>
        <taxon>Panpulmonata</taxon>
        <taxon>Sacoglossa</taxon>
        <taxon>Placobranchoidea</taxon>
        <taxon>Plakobranchidae</taxon>
        <taxon>Elysia</taxon>
    </lineage>
</organism>
<dbReference type="EMBL" id="BMAT01008641">
    <property type="protein sequence ID" value="GFR89869.1"/>
    <property type="molecule type" value="Genomic_DNA"/>
</dbReference>
<protein>
    <submittedName>
        <fullName evidence="9">Protein NDNF</fullName>
    </submittedName>
</protein>
<keyword evidence="4" id="KW-0677">Repeat</keyword>
<reference evidence="9 10" key="1">
    <citation type="journal article" date="2021" name="Elife">
        <title>Chloroplast acquisition without the gene transfer in kleptoplastic sea slugs, Plakobranchus ocellatus.</title>
        <authorList>
            <person name="Maeda T."/>
            <person name="Takahashi S."/>
            <person name="Yoshida T."/>
            <person name="Shimamura S."/>
            <person name="Takaki Y."/>
            <person name="Nagai Y."/>
            <person name="Toyoda A."/>
            <person name="Suzuki Y."/>
            <person name="Arimoto A."/>
            <person name="Ishii H."/>
            <person name="Satoh N."/>
            <person name="Nishiyama T."/>
            <person name="Hasebe M."/>
            <person name="Maruyama T."/>
            <person name="Minagawa J."/>
            <person name="Obokata J."/>
            <person name="Shigenobu S."/>
        </authorList>
    </citation>
    <scope>NUCLEOTIDE SEQUENCE [LARGE SCALE GENOMIC DNA]</scope>
</reference>
<dbReference type="Proteomes" id="UP000762676">
    <property type="component" value="Unassembled WGS sequence"/>
</dbReference>
<sequence>MHGIRIDLCHGSTEIPFQTLRFTTLPQERQWTMPMCESVLHLQLGPRLASSRQAVQFALLPPLPLVSQLVASFILLVAIAPCPSPGLHNNNNINSNNNGSTEVFVPEGQFKISSPAWNVKTNKTSHFITLEKGLVGVDHGVGGQTNVTLGYSGPSQSRRKEIGFRSSPGETDQASVHSRQRRSSFDARVAEIERRERLETHQGSHILTLNSQLRRYLYRRMTRRFWFTVRTRSPLEVVVTPCSSNITWSFLGPGHGQSKKRKVLYSYSGEERHSFETSVVIPNTYGIELQSLSEEYDSQVFIFVSNETNVAAGSGLMYPPLPSDPRVRARSGGSSRGTRKLDVWWKPAAPLSHGLRLEYCLAISRIRNFRSHCAALAYAGDVEGPKQASWGSKSEYRRRKKARKGFSMPVPARFKKRVFYTCVGNKTSFTYTDGTGNLILRGATKYYIDVFVKNLEKNTSSTYKGVSAKTKRKTLYRLKVGDSRAFVLRARKRPKVEIELSDTRSFPKLVLEITSCQGKIPVRIYHNHKKIREKKISRYKQIVIPNPMSGKLVVIFPLTKRKRKPARAPFIRHSSGFSSMKRRRRQKKKTGLTYVTLSLPPQRSPIKALPKDLSVSVLPYLSGCRNVTLEWRAAGKDYTYCVYHRQVAGKAFDPSKAVRDVCRAAGEEPRHTSLAGCISHRVTHPSRGTLTYNVHNLNPGSCYRFDVLINRTGMASVPYDGVRIRTPDHCQGEKPLTHNDFKCPRRSRRKGLLSAKRRRRKG</sequence>
<accession>A0AAV4GWG5</accession>
<gene>
    <name evidence="9" type="ORF">ElyMa_004289900</name>
</gene>
<dbReference type="InterPro" id="IPR045805">
    <property type="entry name" value="NDNF_C"/>
</dbReference>
<feature type="domain" description="Neuron-derived neurotrophic factor first Fn(III)" evidence="7">
    <location>
        <begin position="343"/>
        <end position="470"/>
    </location>
</feature>
<comment type="caution">
    <text evidence="9">The sequence shown here is derived from an EMBL/GenBank/DDBJ whole genome shotgun (WGS) entry which is preliminary data.</text>
</comment>
<evidence type="ECO:0000256" key="5">
    <source>
        <dbReference type="ARBA" id="ARBA00023180"/>
    </source>
</evidence>
<dbReference type="PANTHER" id="PTHR14619">
    <property type="entry name" value="NEURON-DERIVED NEUROTROPHIC FACTOR"/>
    <property type="match status" value="1"/>
</dbReference>
<dbReference type="PANTHER" id="PTHR14619:SF3">
    <property type="entry name" value="PROTEIN NDNF"/>
    <property type="match status" value="1"/>
</dbReference>
<keyword evidence="3" id="KW-0732">Signal</keyword>
<comment type="subcellular location">
    <subcellularLocation>
        <location evidence="1">Secreted</location>
    </subcellularLocation>
</comment>
<keyword evidence="10" id="KW-1185">Reference proteome</keyword>
<name>A0AAV4GWG5_9GAST</name>
<evidence type="ECO:0000313" key="10">
    <source>
        <dbReference type="Proteomes" id="UP000762676"/>
    </source>
</evidence>
<evidence type="ECO:0000256" key="6">
    <source>
        <dbReference type="SAM" id="MobiDB-lite"/>
    </source>
</evidence>
<dbReference type="InterPro" id="IPR019326">
    <property type="entry name" value="NDNF"/>
</dbReference>
<keyword evidence="2" id="KW-0964">Secreted</keyword>
<dbReference type="GO" id="GO:0005576">
    <property type="term" value="C:extracellular region"/>
    <property type="evidence" value="ECO:0007669"/>
    <property type="project" value="UniProtKB-SubCell"/>
</dbReference>
<feature type="region of interest" description="Disordered" evidence="6">
    <location>
        <begin position="148"/>
        <end position="184"/>
    </location>
</feature>
<feature type="region of interest" description="Disordered" evidence="6">
    <location>
        <begin position="728"/>
        <end position="762"/>
    </location>
</feature>
<proteinExistence type="predicted"/>
<dbReference type="AlphaFoldDB" id="A0AAV4GWG5"/>
<keyword evidence="5" id="KW-0325">Glycoprotein</keyword>
<evidence type="ECO:0000256" key="2">
    <source>
        <dbReference type="ARBA" id="ARBA00022525"/>
    </source>
</evidence>
<evidence type="ECO:0000313" key="9">
    <source>
        <dbReference type="EMBL" id="GFR89869.1"/>
    </source>
</evidence>
<dbReference type="Pfam" id="PF19433">
    <property type="entry name" value="NDNF_C"/>
    <property type="match status" value="1"/>
</dbReference>
<feature type="compositionally biased region" description="Basic and acidic residues" evidence="6">
    <location>
        <begin position="728"/>
        <end position="743"/>
    </location>
</feature>
<dbReference type="Pfam" id="PF10179">
    <property type="entry name" value="NDNF"/>
    <property type="match status" value="1"/>
</dbReference>
<evidence type="ECO:0000256" key="3">
    <source>
        <dbReference type="ARBA" id="ARBA00022729"/>
    </source>
</evidence>
<feature type="domain" description="Protein NDNF C-terminal" evidence="8">
    <location>
        <begin position="586"/>
        <end position="730"/>
    </location>
</feature>
<evidence type="ECO:0000259" key="7">
    <source>
        <dbReference type="Pfam" id="PF10179"/>
    </source>
</evidence>
<evidence type="ECO:0000256" key="1">
    <source>
        <dbReference type="ARBA" id="ARBA00004613"/>
    </source>
</evidence>